<evidence type="ECO:0000313" key="1">
    <source>
        <dbReference type="EMBL" id="MBK0399019.1"/>
    </source>
</evidence>
<dbReference type="AlphaFoldDB" id="A0A8J7M5V9"/>
<reference evidence="1" key="1">
    <citation type="submission" date="2020-12" db="EMBL/GenBank/DDBJ databases">
        <title>Bacterial taxonomy.</title>
        <authorList>
            <person name="Pan X."/>
        </authorList>
    </citation>
    <scope>NUCLEOTIDE SEQUENCE</scope>
    <source>
        <strain evidence="1">M0105</strain>
    </source>
</reference>
<dbReference type="EMBL" id="JAEHHL010000003">
    <property type="protein sequence ID" value="MBK0399019.1"/>
    <property type="molecule type" value="Genomic_DNA"/>
</dbReference>
<name>A0A8J7M5V9_9RHOB</name>
<gene>
    <name evidence="1" type="ORF">H0I76_07445</name>
</gene>
<comment type="caution">
    <text evidence="1">The sequence shown here is derived from an EMBL/GenBank/DDBJ whole genome shotgun (WGS) entry which is preliminary data.</text>
</comment>
<organism evidence="1 2">
    <name type="scientific">Thermohalobaculum xanthum</name>
    <dbReference type="NCBI Taxonomy" id="2753746"/>
    <lineage>
        <taxon>Bacteria</taxon>
        <taxon>Pseudomonadati</taxon>
        <taxon>Pseudomonadota</taxon>
        <taxon>Alphaproteobacteria</taxon>
        <taxon>Rhodobacterales</taxon>
        <taxon>Paracoccaceae</taxon>
        <taxon>Thermohalobaculum</taxon>
    </lineage>
</organism>
<sequence>MKPIDEREFAVCEAPVTPEHLRVVARAKKALASLSGVFRIRDDPDRLPARIRRDAGLDELDIERRRFARAPLIR</sequence>
<protein>
    <submittedName>
        <fullName evidence="1">Uncharacterized protein</fullName>
    </submittedName>
</protein>
<accession>A0A8J7M5V9</accession>
<dbReference type="RefSeq" id="WP_200608875.1">
    <property type="nucleotide sequence ID" value="NZ_JAEHHL010000003.1"/>
</dbReference>
<keyword evidence="2" id="KW-1185">Reference proteome</keyword>
<proteinExistence type="predicted"/>
<evidence type="ECO:0000313" key="2">
    <source>
        <dbReference type="Proteomes" id="UP000655420"/>
    </source>
</evidence>
<dbReference type="Proteomes" id="UP000655420">
    <property type="component" value="Unassembled WGS sequence"/>
</dbReference>